<dbReference type="InterPro" id="IPR001611">
    <property type="entry name" value="Leu-rich_rpt"/>
</dbReference>
<dbReference type="PROSITE" id="PS51450">
    <property type="entry name" value="LRR"/>
    <property type="match status" value="3"/>
</dbReference>
<feature type="region of interest" description="Disordered" evidence="3">
    <location>
        <begin position="465"/>
        <end position="529"/>
    </location>
</feature>
<dbReference type="Gene3D" id="3.80.10.10">
    <property type="entry name" value="Ribonuclease Inhibitor"/>
    <property type="match status" value="2"/>
</dbReference>
<feature type="region of interest" description="Disordered" evidence="3">
    <location>
        <begin position="893"/>
        <end position="917"/>
    </location>
</feature>
<dbReference type="InterPro" id="IPR001478">
    <property type="entry name" value="PDZ"/>
</dbReference>
<dbReference type="InterPro" id="IPR032675">
    <property type="entry name" value="LRR_dom_sf"/>
</dbReference>
<proteinExistence type="predicted"/>
<accession>A0A914KPI0</accession>
<dbReference type="Pfam" id="PF23598">
    <property type="entry name" value="LRR_14"/>
    <property type="match status" value="1"/>
</dbReference>
<dbReference type="GO" id="GO:0019901">
    <property type="term" value="F:protein kinase binding"/>
    <property type="evidence" value="ECO:0007669"/>
    <property type="project" value="TreeGrafter"/>
</dbReference>
<feature type="region of interest" description="Disordered" evidence="3">
    <location>
        <begin position="950"/>
        <end position="985"/>
    </location>
</feature>
<dbReference type="GO" id="GO:0014069">
    <property type="term" value="C:postsynaptic density"/>
    <property type="evidence" value="ECO:0007669"/>
    <property type="project" value="TreeGrafter"/>
</dbReference>
<dbReference type="Pfam" id="PF00595">
    <property type="entry name" value="PDZ"/>
    <property type="match status" value="1"/>
</dbReference>
<dbReference type="SUPFAM" id="SSF52058">
    <property type="entry name" value="L domain-like"/>
    <property type="match status" value="2"/>
</dbReference>
<dbReference type="SMART" id="SM00364">
    <property type="entry name" value="LRR_BAC"/>
    <property type="match status" value="9"/>
</dbReference>
<dbReference type="Proteomes" id="UP000887563">
    <property type="component" value="Unplaced"/>
</dbReference>
<dbReference type="SUPFAM" id="SSF50156">
    <property type="entry name" value="PDZ domain-like"/>
    <property type="match status" value="2"/>
</dbReference>
<feature type="region of interest" description="Disordered" evidence="3">
    <location>
        <begin position="1040"/>
        <end position="1085"/>
    </location>
</feature>
<dbReference type="Gene3D" id="2.30.42.10">
    <property type="match status" value="2"/>
</dbReference>
<dbReference type="WBParaSite" id="Minc3s00047g02590">
    <property type="protein sequence ID" value="Minc3s00047g02590"/>
    <property type="gene ID" value="Minc3s00047g02590"/>
</dbReference>
<dbReference type="Pfam" id="PF00560">
    <property type="entry name" value="LRR_1"/>
    <property type="match status" value="1"/>
</dbReference>
<evidence type="ECO:0000259" key="4">
    <source>
        <dbReference type="PROSITE" id="PS50106"/>
    </source>
</evidence>
<dbReference type="GO" id="GO:0098609">
    <property type="term" value="P:cell-cell adhesion"/>
    <property type="evidence" value="ECO:0007669"/>
    <property type="project" value="TreeGrafter"/>
</dbReference>
<dbReference type="SMART" id="SM00228">
    <property type="entry name" value="PDZ"/>
    <property type="match status" value="2"/>
</dbReference>
<evidence type="ECO:0000313" key="6">
    <source>
        <dbReference type="WBParaSite" id="Minc3s00047g02590"/>
    </source>
</evidence>
<evidence type="ECO:0000256" key="1">
    <source>
        <dbReference type="ARBA" id="ARBA00022614"/>
    </source>
</evidence>
<name>A0A914KPI0_MELIC</name>
<dbReference type="Pfam" id="PF13855">
    <property type="entry name" value="LRR_8"/>
    <property type="match status" value="2"/>
</dbReference>
<protein>
    <submittedName>
        <fullName evidence="6">PDZ domain-containing protein</fullName>
    </submittedName>
</protein>
<dbReference type="PANTHER" id="PTHR23119">
    <property type="entry name" value="DISCS LARGE"/>
    <property type="match status" value="1"/>
</dbReference>
<feature type="region of interest" description="Disordered" evidence="3">
    <location>
        <begin position="1194"/>
        <end position="1234"/>
    </location>
</feature>
<evidence type="ECO:0000256" key="2">
    <source>
        <dbReference type="ARBA" id="ARBA00022737"/>
    </source>
</evidence>
<feature type="compositionally biased region" description="Polar residues" evidence="3">
    <location>
        <begin position="966"/>
        <end position="985"/>
    </location>
</feature>
<dbReference type="InterPro" id="IPR055414">
    <property type="entry name" value="LRR_R13L4/SHOC2-like"/>
</dbReference>
<dbReference type="InterPro" id="IPR003591">
    <property type="entry name" value="Leu-rich_rpt_typical-subtyp"/>
</dbReference>
<evidence type="ECO:0000256" key="3">
    <source>
        <dbReference type="SAM" id="MobiDB-lite"/>
    </source>
</evidence>
<dbReference type="CDD" id="cd00136">
    <property type="entry name" value="PDZ_canonical"/>
    <property type="match status" value="2"/>
</dbReference>
<dbReference type="PROSITE" id="PS50106">
    <property type="entry name" value="PDZ"/>
    <property type="match status" value="1"/>
</dbReference>
<feature type="compositionally biased region" description="Polar residues" evidence="3">
    <location>
        <begin position="857"/>
        <end position="866"/>
    </location>
</feature>
<dbReference type="GO" id="GO:0045197">
    <property type="term" value="P:establishment or maintenance of epithelial cell apical/basal polarity"/>
    <property type="evidence" value="ECO:0007669"/>
    <property type="project" value="TreeGrafter"/>
</dbReference>
<feature type="compositionally biased region" description="Polar residues" evidence="3">
    <location>
        <begin position="1207"/>
        <end position="1218"/>
    </location>
</feature>
<sequence>MKFFCIPSSLFACKNGVVEQSDFSQLKLESVPKEIIKSRKYIEELLLNVNSIEELPPDLFRCTKIRKLDVSENKIKVIPTEIGMLFSLEELNLSKNEIVEIPEEIGCCQNLVCLDISTNILTGFPKSFVDLTNLASLNLSNNSLTHLPADIDHLVNLQFLDIAQCELRALPPSIVRLRLLKVLDLCDNYLTDLPSEMGGLVSLEMLDLHCNMVSHLPESLLNCGALRSLDMSGNQLNELPANIGDLKNLMELTICENQIRQLPSSIGQLKRLESLKCAKNCLSELTPSICSCVQLTDLILCENRLNELPASIGNLSKLRFLDVNVNNLRSIPSTIGGCSSLTILSLRHNQINDLPFEIGRLNNLQVLDLIDNNLKYLPYTLTVLYKAKTLNALWLSFNQPSLPKLSTINAPITNVKVLTCYLLPQQEQPQKQSSQLKTSSCVGGARVCFAGDRAEEFEEDKVPIGKFERYDTPHPKPFAPKNRNRNSTELSAGVTLPLSSSRSEKSEPQNISGNKSNDQSVIEESRPLRSVLKRRPQSVLSLISTSELLPALLGTNNNSTENGETPGMKMKKSVRKNIQLKRGDAGFQWTIVGGSDSLPYNGKNGLFISQLVPGGVAEKAGFRVDDQILAVNGDDIRGLTHFDVVKFIKNAGNVLEFLVERDQIIDDQMQRSTSCLATQQVFSANSKPNERHSFRIIRDGNGCVPFTVSGNGRWPQDPFSISAIKTSIESPLLPGDRIISIDGTNVKFGARLDQVRTLLTGLPGTNVTVGIERGNYLPDTIQNDNLQVTPLTCSTAFSELSLSRSLPSLCVVTNELANQQQQNQKKPIINGVSSVPPQNKNISQLQQQHHFNRHSSLRSNPTTAFSATRPPLPLPRHHRSLSNLAEIEGGNKITPEMLRSSTPIEYPPGEEPKIFSQNNSVANNNENKQQTVISTQIRSNNVVNSQQLKPTNFSSILPPSPAKILSSPTNNRNTSFSPTQKATNYINNNGFSTKPSKIEKPLATSTPIPPQEIVSNLSQNNKSSHIPKPMTNSIPPVIDVGNSKIPPPIAPKPKVTSDPSINSTKSTNIASIEQNNSKQSSGPSFSSKLKLFEHLQTTNNSVSTNVGNVTAIPQRPSGIPLKKPLVNPQEMERLRETSFGSLNNKKVLGNDFSLQEEDEEEEHLNSVEQLDSLLNDSRSDQPSIIRTKKAEIRAERDRIASSPLMANGTTDQQRSDTPQSRASSSLSQRAAEIEKRREWRQARLQSMDVESRRTGDLVKIIANATTTEASAST</sequence>
<feature type="domain" description="PDZ" evidence="4">
    <location>
        <begin position="577"/>
        <end position="663"/>
    </location>
</feature>
<dbReference type="PANTHER" id="PTHR23119:SF44">
    <property type="entry name" value="PROTEIN LAP4"/>
    <property type="match status" value="1"/>
</dbReference>
<dbReference type="GO" id="GO:0098887">
    <property type="term" value="P:neurotransmitter receptor transport, endosome to postsynaptic membrane"/>
    <property type="evidence" value="ECO:0007669"/>
    <property type="project" value="TreeGrafter"/>
</dbReference>
<dbReference type="GO" id="GO:0098968">
    <property type="term" value="P:neurotransmitter receptor transport postsynaptic membrane to endosome"/>
    <property type="evidence" value="ECO:0007669"/>
    <property type="project" value="TreeGrafter"/>
</dbReference>
<dbReference type="AlphaFoldDB" id="A0A914KPI0"/>
<organism evidence="5 6">
    <name type="scientific">Meloidogyne incognita</name>
    <name type="common">Southern root-knot nematode worm</name>
    <name type="synonym">Oxyuris incognita</name>
    <dbReference type="NCBI Taxonomy" id="6306"/>
    <lineage>
        <taxon>Eukaryota</taxon>
        <taxon>Metazoa</taxon>
        <taxon>Ecdysozoa</taxon>
        <taxon>Nematoda</taxon>
        <taxon>Chromadorea</taxon>
        <taxon>Rhabditida</taxon>
        <taxon>Tylenchina</taxon>
        <taxon>Tylenchomorpha</taxon>
        <taxon>Tylenchoidea</taxon>
        <taxon>Meloidogynidae</taxon>
        <taxon>Meloidogyninae</taxon>
        <taxon>Meloidogyne</taxon>
        <taxon>Meloidogyne incognita group</taxon>
    </lineage>
</organism>
<keyword evidence="5" id="KW-1185">Reference proteome</keyword>
<keyword evidence="1" id="KW-0433">Leucine-rich repeat</keyword>
<dbReference type="InterPro" id="IPR036034">
    <property type="entry name" value="PDZ_sf"/>
</dbReference>
<keyword evidence="2" id="KW-0677">Repeat</keyword>
<dbReference type="SMART" id="SM00369">
    <property type="entry name" value="LRR_TYP"/>
    <property type="match status" value="11"/>
</dbReference>
<evidence type="ECO:0000313" key="5">
    <source>
        <dbReference type="Proteomes" id="UP000887563"/>
    </source>
</evidence>
<feature type="region of interest" description="Disordered" evidence="3">
    <location>
        <begin position="854"/>
        <end position="876"/>
    </location>
</feature>
<feature type="compositionally biased region" description="Low complexity" evidence="3">
    <location>
        <begin position="1219"/>
        <end position="1230"/>
    </location>
</feature>
<dbReference type="GO" id="GO:0005912">
    <property type="term" value="C:adherens junction"/>
    <property type="evidence" value="ECO:0007669"/>
    <property type="project" value="TreeGrafter"/>
</dbReference>
<feature type="compositionally biased region" description="Basic and acidic residues" evidence="3">
    <location>
        <begin position="465"/>
        <end position="474"/>
    </location>
</feature>
<dbReference type="GO" id="GO:0045211">
    <property type="term" value="C:postsynaptic membrane"/>
    <property type="evidence" value="ECO:0007669"/>
    <property type="project" value="TreeGrafter"/>
</dbReference>
<dbReference type="InterPro" id="IPR050614">
    <property type="entry name" value="Synaptic_Scaffolding_LAP-MAGUK"/>
</dbReference>
<reference evidence="6" key="1">
    <citation type="submission" date="2022-11" db="UniProtKB">
        <authorList>
            <consortium name="WormBaseParasite"/>
        </authorList>
    </citation>
    <scope>IDENTIFICATION</scope>
</reference>
<dbReference type="GO" id="GO:0016323">
    <property type="term" value="C:basolateral plasma membrane"/>
    <property type="evidence" value="ECO:0007669"/>
    <property type="project" value="TreeGrafter"/>
</dbReference>
<feature type="compositionally biased region" description="Polar residues" evidence="3">
    <location>
        <begin position="1057"/>
        <end position="1076"/>
    </location>
</feature>
<feature type="compositionally biased region" description="Polar residues" evidence="3">
    <location>
        <begin position="508"/>
        <end position="522"/>
    </location>
</feature>
<dbReference type="GO" id="GO:0043113">
    <property type="term" value="P:receptor clustering"/>
    <property type="evidence" value="ECO:0007669"/>
    <property type="project" value="TreeGrafter"/>
</dbReference>